<dbReference type="PANTHER" id="PTHR43552:SF1">
    <property type="entry name" value="DIAMINOBUTYRATE--2-OXOGLUTARATE AMINOTRANSFERASE"/>
    <property type="match status" value="1"/>
</dbReference>
<evidence type="ECO:0000256" key="9">
    <source>
        <dbReference type="ARBA" id="ARBA00022898"/>
    </source>
</evidence>
<name>A0ABY8XDZ0_9PSEU</name>
<dbReference type="Pfam" id="PF00202">
    <property type="entry name" value="Aminotran_3"/>
    <property type="match status" value="1"/>
</dbReference>
<keyword evidence="7 15" id="KW-0032">Aminotransferase</keyword>
<dbReference type="InterPro" id="IPR005814">
    <property type="entry name" value="Aminotrans_3"/>
</dbReference>
<evidence type="ECO:0000256" key="10">
    <source>
        <dbReference type="ARBA" id="ARBA00023194"/>
    </source>
</evidence>
<dbReference type="GO" id="GO:0008483">
    <property type="term" value="F:transaminase activity"/>
    <property type="evidence" value="ECO:0007669"/>
    <property type="project" value="UniProtKB-KW"/>
</dbReference>
<evidence type="ECO:0000256" key="12">
    <source>
        <dbReference type="ARBA" id="ARBA00030665"/>
    </source>
</evidence>
<dbReference type="EMBL" id="CP127173">
    <property type="protein sequence ID" value="WIV53830.1"/>
    <property type="molecule type" value="Genomic_DNA"/>
</dbReference>
<protein>
    <recommendedName>
        <fullName evidence="6">Diaminobutyrate--2-oxoglutarate transaminase</fullName>
        <ecNumber evidence="5">2.6.1.76</ecNumber>
    </recommendedName>
    <alternativeName>
        <fullName evidence="12">DABA aminotransferase</fullName>
    </alternativeName>
    <alternativeName>
        <fullName evidence="13">Diaminobutyrate--2-oxoglutarate aminotransferase</fullName>
    </alternativeName>
    <alternativeName>
        <fullName evidence="11">L-2,4-diaminobutyric acid transaminase</fullName>
    </alternativeName>
</protein>
<comment type="similarity">
    <text evidence="4">Belongs to the class-III pyridoxal-phosphate-dependent aminotransferase family.</text>
</comment>
<reference evidence="15 16" key="1">
    <citation type="submission" date="2023-06" db="EMBL/GenBank/DDBJ databases">
        <authorList>
            <person name="Oyuntsetseg B."/>
            <person name="Kim S.B."/>
        </authorList>
    </citation>
    <scope>NUCLEOTIDE SEQUENCE [LARGE SCALE GENOMIC DNA]</scope>
    <source>
        <strain evidence="15 16">2-2</strain>
    </source>
</reference>
<evidence type="ECO:0000313" key="16">
    <source>
        <dbReference type="Proteomes" id="UP001227101"/>
    </source>
</evidence>
<dbReference type="Gene3D" id="3.90.1150.10">
    <property type="entry name" value="Aspartate Aminotransferase, domain 1"/>
    <property type="match status" value="1"/>
</dbReference>
<dbReference type="RefSeq" id="WP_285450313.1">
    <property type="nucleotide sequence ID" value="NZ_CP127173.1"/>
</dbReference>
<evidence type="ECO:0000313" key="15">
    <source>
        <dbReference type="EMBL" id="WIV53830.1"/>
    </source>
</evidence>
<evidence type="ECO:0000256" key="13">
    <source>
        <dbReference type="ARBA" id="ARBA00031476"/>
    </source>
</evidence>
<evidence type="ECO:0000256" key="8">
    <source>
        <dbReference type="ARBA" id="ARBA00022679"/>
    </source>
</evidence>
<dbReference type="EC" id="2.6.1.76" evidence="5"/>
<comment type="catalytic activity">
    <reaction evidence="14">
        <text>L-2,4-diaminobutanoate + 2-oxoglutarate = L-aspartate 4-semialdehyde + L-glutamate</text>
        <dbReference type="Rhea" id="RHEA:11160"/>
        <dbReference type="ChEBI" id="CHEBI:16810"/>
        <dbReference type="ChEBI" id="CHEBI:29985"/>
        <dbReference type="ChEBI" id="CHEBI:58761"/>
        <dbReference type="ChEBI" id="CHEBI:537519"/>
        <dbReference type="EC" id="2.6.1.76"/>
    </reaction>
</comment>
<keyword evidence="10" id="KW-0045">Antibiotic biosynthesis</keyword>
<dbReference type="Gene3D" id="3.40.640.10">
    <property type="entry name" value="Type I PLP-dependent aspartate aminotransferase-like (Major domain)"/>
    <property type="match status" value="1"/>
</dbReference>
<comment type="cofactor">
    <cofactor evidence="1">
        <name>pyridoxal 5'-phosphate</name>
        <dbReference type="ChEBI" id="CHEBI:597326"/>
    </cofactor>
</comment>
<evidence type="ECO:0000256" key="2">
    <source>
        <dbReference type="ARBA" id="ARBA00002189"/>
    </source>
</evidence>
<keyword evidence="9" id="KW-0663">Pyridoxal phosphate</keyword>
<dbReference type="InterPro" id="IPR004637">
    <property type="entry name" value="Dat"/>
</dbReference>
<sequence>MLDEVQTGCGRTGTWFAFEQYDIEPDVVVASKALSGMGLPVAVILYDRRLDVWAPGAHTGTFRGNQAAFAAGAETVRIMLRDDVLGNVRRRGEQLGRALSALRDRTWVREVRGLGLMWGIELASPQDGRPASGYARAVQAHALRAGLILELGGRDDCVVRLLPPLNVTHDVIEAASTILLDAIEHCRPRQGDC</sequence>
<keyword evidence="8" id="KW-0808">Transferase</keyword>
<evidence type="ECO:0000256" key="14">
    <source>
        <dbReference type="ARBA" id="ARBA00049111"/>
    </source>
</evidence>
<evidence type="ECO:0000256" key="4">
    <source>
        <dbReference type="ARBA" id="ARBA00008954"/>
    </source>
</evidence>
<evidence type="ECO:0000256" key="5">
    <source>
        <dbReference type="ARBA" id="ARBA00013155"/>
    </source>
</evidence>
<dbReference type="SUPFAM" id="SSF53383">
    <property type="entry name" value="PLP-dependent transferases"/>
    <property type="match status" value="1"/>
</dbReference>
<evidence type="ECO:0000256" key="7">
    <source>
        <dbReference type="ARBA" id="ARBA00022576"/>
    </source>
</evidence>
<comment type="pathway">
    <text evidence="3">Amine and polyamine biosynthesis; ectoine biosynthesis; L-ectoine from L-aspartate 4-semialdehyde: step 1/3.</text>
</comment>
<dbReference type="Proteomes" id="UP001227101">
    <property type="component" value="Chromosome"/>
</dbReference>
<gene>
    <name evidence="15" type="ORF">QP939_33780</name>
</gene>
<proteinExistence type="inferred from homology"/>
<dbReference type="PANTHER" id="PTHR43552">
    <property type="entry name" value="DIAMINOBUTYRATE--2-OXOGLUTARATE AMINOTRANSFERASE"/>
    <property type="match status" value="1"/>
</dbReference>
<dbReference type="InterPro" id="IPR015424">
    <property type="entry name" value="PyrdxlP-dep_Trfase"/>
</dbReference>
<evidence type="ECO:0000256" key="1">
    <source>
        <dbReference type="ARBA" id="ARBA00001933"/>
    </source>
</evidence>
<evidence type="ECO:0000256" key="11">
    <source>
        <dbReference type="ARBA" id="ARBA00029744"/>
    </source>
</evidence>
<accession>A0ABY8XDZ0</accession>
<dbReference type="InterPro" id="IPR015421">
    <property type="entry name" value="PyrdxlP-dep_Trfase_major"/>
</dbReference>
<evidence type="ECO:0000256" key="6">
    <source>
        <dbReference type="ARBA" id="ARBA00014798"/>
    </source>
</evidence>
<dbReference type="InterPro" id="IPR015422">
    <property type="entry name" value="PyrdxlP-dep_Trfase_small"/>
</dbReference>
<evidence type="ECO:0000256" key="3">
    <source>
        <dbReference type="ARBA" id="ARBA00004946"/>
    </source>
</evidence>
<organism evidence="15 16">
    <name type="scientific">Amycolatopsis nalaikhensis</name>
    <dbReference type="NCBI Taxonomy" id="715472"/>
    <lineage>
        <taxon>Bacteria</taxon>
        <taxon>Bacillati</taxon>
        <taxon>Actinomycetota</taxon>
        <taxon>Actinomycetes</taxon>
        <taxon>Pseudonocardiales</taxon>
        <taxon>Pseudonocardiaceae</taxon>
        <taxon>Amycolatopsis</taxon>
    </lineage>
</organism>
<comment type="function">
    <text evidence="2">Catalyzes reversively the conversion of L-aspartate beta-semialdehyde (ASA) to L-2,4-diaminobutyrate (DABA) by transamination with L-glutamate.</text>
</comment>
<keyword evidence="16" id="KW-1185">Reference proteome</keyword>